<dbReference type="InterPro" id="IPR015797">
    <property type="entry name" value="NUDIX_hydrolase-like_dom_sf"/>
</dbReference>
<dbReference type="CDD" id="cd24158">
    <property type="entry name" value="NUDIX_ADPRase_Rv1700"/>
    <property type="match status" value="1"/>
</dbReference>
<comment type="caution">
    <text evidence="4">The sequence shown here is derived from an EMBL/GenBank/DDBJ whole genome shotgun (WGS) entry which is preliminary data.</text>
</comment>
<keyword evidence="5" id="KW-1185">Reference proteome</keyword>
<dbReference type="RefSeq" id="WP_053797744.1">
    <property type="nucleotide sequence ID" value="NZ_CM125969.1"/>
</dbReference>
<gene>
    <name evidence="4" type="ORF">C1H84_15285</name>
    <name evidence="3" type="ORF">GT020_16930</name>
</gene>
<dbReference type="GO" id="GO:0019693">
    <property type="term" value="P:ribose phosphate metabolic process"/>
    <property type="evidence" value="ECO:0007669"/>
    <property type="project" value="TreeGrafter"/>
</dbReference>
<dbReference type="SUPFAM" id="SSF55811">
    <property type="entry name" value="Nudix"/>
    <property type="match status" value="1"/>
</dbReference>
<dbReference type="EMBL" id="WYDN01000023">
    <property type="protein sequence ID" value="NAZ17731.1"/>
    <property type="molecule type" value="Genomic_DNA"/>
</dbReference>
<accession>A0A365YAC6</accession>
<dbReference type="Pfam" id="PF00293">
    <property type="entry name" value="NUDIX"/>
    <property type="match status" value="1"/>
</dbReference>
<evidence type="ECO:0000256" key="1">
    <source>
        <dbReference type="ARBA" id="ARBA00022801"/>
    </source>
</evidence>
<dbReference type="Proteomes" id="UP000252167">
    <property type="component" value="Unassembled WGS sequence"/>
</dbReference>
<dbReference type="GO" id="GO:0006753">
    <property type="term" value="P:nucleoside phosphate metabolic process"/>
    <property type="evidence" value="ECO:0007669"/>
    <property type="project" value="TreeGrafter"/>
</dbReference>
<dbReference type="InterPro" id="IPR000086">
    <property type="entry name" value="NUDIX_hydrolase_dom"/>
</dbReference>
<dbReference type="EMBL" id="POAF01000008">
    <property type="protein sequence ID" value="RBL99346.1"/>
    <property type="molecule type" value="Genomic_DNA"/>
</dbReference>
<dbReference type="Proteomes" id="UP000477543">
    <property type="component" value="Unassembled WGS sequence"/>
</dbReference>
<dbReference type="PANTHER" id="PTHR11839">
    <property type="entry name" value="UDP/ADP-SUGAR PYROPHOSPHATASE"/>
    <property type="match status" value="1"/>
</dbReference>
<proteinExistence type="predicted"/>
<evidence type="ECO:0000313" key="5">
    <source>
        <dbReference type="Proteomes" id="UP000252167"/>
    </source>
</evidence>
<reference evidence="3 6" key="2">
    <citation type="submission" date="2020-01" db="EMBL/GenBank/DDBJ databases">
        <title>Glutamicibacter soli M275.</title>
        <authorList>
            <person name="Meng X."/>
        </authorList>
    </citation>
    <scope>NUCLEOTIDE SEQUENCE [LARGE SCALE GENOMIC DNA]</scope>
    <source>
        <strain evidence="3 6">M275</strain>
    </source>
</reference>
<evidence type="ECO:0000313" key="3">
    <source>
        <dbReference type="EMBL" id="NAZ17731.1"/>
    </source>
</evidence>
<evidence type="ECO:0000259" key="2">
    <source>
        <dbReference type="PROSITE" id="PS51462"/>
    </source>
</evidence>
<keyword evidence="1 4" id="KW-0378">Hydrolase</keyword>
<reference evidence="4 5" key="1">
    <citation type="submission" date="2018-01" db="EMBL/GenBank/DDBJ databases">
        <title>Glutamicibacter soli strain NHPC-3 Whole genome sequence and assembly.</title>
        <authorList>
            <person name="Choudhury P."/>
            <person name="Gupta D."/>
            <person name="Sengupta K."/>
            <person name="Jawed A."/>
            <person name="Sultana N."/>
            <person name="Saha P."/>
        </authorList>
    </citation>
    <scope>NUCLEOTIDE SEQUENCE [LARGE SCALE GENOMIC DNA]</scope>
    <source>
        <strain evidence="4 5">NHPC-3</strain>
    </source>
</reference>
<dbReference type="AlphaFoldDB" id="A0A365YAC6"/>
<name>A0A365YAC6_9MICC</name>
<dbReference type="PROSITE" id="PS51462">
    <property type="entry name" value="NUDIX"/>
    <property type="match status" value="1"/>
</dbReference>
<dbReference type="GO" id="GO:0005829">
    <property type="term" value="C:cytosol"/>
    <property type="evidence" value="ECO:0007669"/>
    <property type="project" value="TreeGrafter"/>
</dbReference>
<evidence type="ECO:0000313" key="4">
    <source>
        <dbReference type="EMBL" id="RBL99346.1"/>
    </source>
</evidence>
<dbReference type="Gene3D" id="3.90.79.10">
    <property type="entry name" value="Nucleoside Triphosphate Pyrophosphohydrolase"/>
    <property type="match status" value="1"/>
</dbReference>
<organism evidence="4 5">
    <name type="scientific">Glutamicibacter soli</name>
    <dbReference type="NCBI Taxonomy" id="453836"/>
    <lineage>
        <taxon>Bacteria</taxon>
        <taxon>Bacillati</taxon>
        <taxon>Actinomycetota</taxon>
        <taxon>Actinomycetes</taxon>
        <taxon>Micrococcales</taxon>
        <taxon>Micrococcaceae</taxon>
        <taxon>Glutamicibacter</taxon>
    </lineage>
</organism>
<dbReference type="PANTHER" id="PTHR11839:SF31">
    <property type="entry name" value="ADP-RIBOSE PYROPHOSPHATASE"/>
    <property type="match status" value="1"/>
</dbReference>
<evidence type="ECO:0000313" key="6">
    <source>
        <dbReference type="Proteomes" id="UP000477543"/>
    </source>
</evidence>
<feature type="domain" description="Nudix hydrolase" evidence="2">
    <location>
        <begin position="55"/>
        <end position="189"/>
    </location>
</feature>
<protein>
    <submittedName>
        <fullName evidence="3">NUDIX domain-containing protein</fullName>
    </submittedName>
    <submittedName>
        <fullName evidence="4">NUDIX hydrolase</fullName>
    </submittedName>
</protein>
<sequence length="220" mass="24572">MSKDHNVQSQQISDELSPRTLVARETVYEGRIWNVLHDSVELSDEGAVIERDYIEHPGAVTVLVIDESERVLMVNQYRHPVGMRLWELPAGLLDIAGEPPLDAAKRELWEEADRTAQQWSILTDVFLSPGSSSEAVRIYLARGVELVPEDHRHTRTDEEAEMITEWVPLDEAIAQVLAGKIHNPTAVIGLLAANAARATGYATLRDAEEPFDVHPGLRNQ</sequence>
<dbReference type="GO" id="GO:0016787">
    <property type="term" value="F:hydrolase activity"/>
    <property type="evidence" value="ECO:0007669"/>
    <property type="project" value="UniProtKB-KW"/>
</dbReference>